<organism evidence="3 4">
    <name type="scientific">Prymnesium parvum</name>
    <name type="common">Toxic golden alga</name>
    <dbReference type="NCBI Taxonomy" id="97485"/>
    <lineage>
        <taxon>Eukaryota</taxon>
        <taxon>Haptista</taxon>
        <taxon>Haptophyta</taxon>
        <taxon>Prymnesiophyceae</taxon>
        <taxon>Prymnesiales</taxon>
        <taxon>Prymnesiaceae</taxon>
        <taxon>Prymnesium</taxon>
    </lineage>
</organism>
<proteinExistence type="predicted"/>
<dbReference type="Proteomes" id="UP001515480">
    <property type="component" value="Unassembled WGS sequence"/>
</dbReference>
<gene>
    <name evidence="3" type="ORF">AB1Y20_003942</name>
</gene>
<dbReference type="GO" id="GO:0008757">
    <property type="term" value="F:S-adenosylmethionine-dependent methyltransferase activity"/>
    <property type="evidence" value="ECO:0007669"/>
    <property type="project" value="InterPro"/>
</dbReference>
<keyword evidence="4" id="KW-1185">Reference proteome</keyword>
<sequence length="404" mass="42669">MVELAVATVGALLQAAAVVMTTAEAASVEVMGAGATVGQAAMKAQAALKARQVNFSLFALSPPSSPPSPHAAAAIAMHRRWLPMACLFVATTLLWRLTSPPPPAADPPPPSPRRRPPLPYTYASTLEWLRTANLSEALAGASWRPSLDEFDLDAARHGKWGAWLRDDEPVFAAAKAVNRWLFLEPLFYSGGRGSTAAAPMHLYILHALRPAAAASRTPTLLDAGCGVGFLLQAWLLLAGEGARAVGVDIDSRAVAAARRHLSSAHALAAGVARPRRTRVEVRRGDALAPPPTLLRDGEADAVNVGLAVEGVGALRGLRRVLRVGGRLAAPLCAAAQPADVPAGMCVARFTVMSKGEDGELYPLPSDPGVEVRFIKAMTPETFPPPELELQRKLKRAMAHRLIVS</sequence>
<dbReference type="SUPFAM" id="SSF53335">
    <property type="entry name" value="S-adenosyl-L-methionine-dependent methyltransferases"/>
    <property type="match status" value="1"/>
</dbReference>
<protein>
    <recommendedName>
        <fullName evidence="2">Methyltransferase type 11 domain-containing protein</fullName>
    </recommendedName>
</protein>
<feature type="domain" description="Methyltransferase type 11" evidence="2">
    <location>
        <begin position="221"/>
        <end position="328"/>
    </location>
</feature>
<dbReference type="CDD" id="cd02440">
    <property type="entry name" value="AdoMet_MTases"/>
    <property type="match status" value="1"/>
</dbReference>
<evidence type="ECO:0000256" key="1">
    <source>
        <dbReference type="SAM" id="SignalP"/>
    </source>
</evidence>
<keyword evidence="1" id="KW-0732">Signal</keyword>
<dbReference type="InterPro" id="IPR013216">
    <property type="entry name" value="Methyltransf_11"/>
</dbReference>
<name>A0AB34J649_PRYPA</name>
<dbReference type="Gene3D" id="3.40.50.150">
    <property type="entry name" value="Vaccinia Virus protein VP39"/>
    <property type="match status" value="1"/>
</dbReference>
<dbReference type="EMBL" id="JBGBPQ010000012">
    <property type="protein sequence ID" value="KAL1514858.1"/>
    <property type="molecule type" value="Genomic_DNA"/>
</dbReference>
<evidence type="ECO:0000313" key="3">
    <source>
        <dbReference type="EMBL" id="KAL1514858.1"/>
    </source>
</evidence>
<accession>A0AB34J649</accession>
<comment type="caution">
    <text evidence="3">The sequence shown here is derived from an EMBL/GenBank/DDBJ whole genome shotgun (WGS) entry which is preliminary data.</text>
</comment>
<dbReference type="Pfam" id="PF08241">
    <property type="entry name" value="Methyltransf_11"/>
    <property type="match status" value="1"/>
</dbReference>
<evidence type="ECO:0000313" key="4">
    <source>
        <dbReference type="Proteomes" id="UP001515480"/>
    </source>
</evidence>
<reference evidence="3 4" key="1">
    <citation type="journal article" date="2024" name="Science">
        <title>Giant polyketide synthase enzymes in the biosynthesis of giant marine polyether toxins.</title>
        <authorList>
            <person name="Fallon T.R."/>
            <person name="Shende V.V."/>
            <person name="Wierzbicki I.H."/>
            <person name="Pendleton A.L."/>
            <person name="Watervoot N.F."/>
            <person name="Auber R.P."/>
            <person name="Gonzalez D.J."/>
            <person name="Wisecaver J.H."/>
            <person name="Moore B.S."/>
        </authorList>
    </citation>
    <scope>NUCLEOTIDE SEQUENCE [LARGE SCALE GENOMIC DNA]</scope>
    <source>
        <strain evidence="3 4">12B1</strain>
    </source>
</reference>
<feature type="chain" id="PRO_5044199356" description="Methyltransferase type 11 domain-containing protein" evidence="1">
    <location>
        <begin position="26"/>
        <end position="404"/>
    </location>
</feature>
<dbReference type="InterPro" id="IPR029063">
    <property type="entry name" value="SAM-dependent_MTases_sf"/>
</dbReference>
<evidence type="ECO:0000259" key="2">
    <source>
        <dbReference type="Pfam" id="PF08241"/>
    </source>
</evidence>
<feature type="signal peptide" evidence="1">
    <location>
        <begin position="1"/>
        <end position="25"/>
    </location>
</feature>
<dbReference type="AlphaFoldDB" id="A0AB34J649"/>